<proteinExistence type="predicted"/>
<evidence type="ECO:0000313" key="1">
    <source>
        <dbReference type="EMBL" id="JAE29495.1"/>
    </source>
</evidence>
<reference evidence="1" key="1">
    <citation type="submission" date="2014-09" db="EMBL/GenBank/DDBJ databases">
        <authorList>
            <person name="Magalhaes I.L.F."/>
            <person name="Oliveira U."/>
            <person name="Santos F.R."/>
            <person name="Vidigal T.H.D.A."/>
            <person name="Brescovit A.D."/>
            <person name="Santos A.J."/>
        </authorList>
    </citation>
    <scope>NUCLEOTIDE SEQUENCE</scope>
    <source>
        <tissue evidence="1">Shoot tissue taken approximately 20 cm above the soil surface</tissue>
    </source>
</reference>
<dbReference type="AlphaFoldDB" id="A0A0A9GWW2"/>
<accession>A0A0A9GWW2</accession>
<protein>
    <submittedName>
        <fullName evidence="1">Uncharacterized protein</fullName>
    </submittedName>
</protein>
<name>A0A0A9GWW2_ARUDO</name>
<reference evidence="1" key="2">
    <citation type="journal article" date="2015" name="Data Brief">
        <title>Shoot transcriptome of the giant reed, Arundo donax.</title>
        <authorList>
            <person name="Barrero R.A."/>
            <person name="Guerrero F.D."/>
            <person name="Moolhuijzen P."/>
            <person name="Goolsby J.A."/>
            <person name="Tidwell J."/>
            <person name="Bellgard S.E."/>
            <person name="Bellgard M.I."/>
        </authorList>
    </citation>
    <scope>NUCLEOTIDE SEQUENCE</scope>
    <source>
        <tissue evidence="1">Shoot tissue taken approximately 20 cm above the soil surface</tissue>
    </source>
</reference>
<organism evidence="1">
    <name type="scientific">Arundo donax</name>
    <name type="common">Giant reed</name>
    <name type="synonym">Donax arundinaceus</name>
    <dbReference type="NCBI Taxonomy" id="35708"/>
    <lineage>
        <taxon>Eukaryota</taxon>
        <taxon>Viridiplantae</taxon>
        <taxon>Streptophyta</taxon>
        <taxon>Embryophyta</taxon>
        <taxon>Tracheophyta</taxon>
        <taxon>Spermatophyta</taxon>
        <taxon>Magnoliopsida</taxon>
        <taxon>Liliopsida</taxon>
        <taxon>Poales</taxon>
        <taxon>Poaceae</taxon>
        <taxon>PACMAD clade</taxon>
        <taxon>Arundinoideae</taxon>
        <taxon>Arundineae</taxon>
        <taxon>Arundo</taxon>
    </lineage>
</organism>
<dbReference type="EMBL" id="GBRH01168401">
    <property type="protein sequence ID" value="JAE29495.1"/>
    <property type="molecule type" value="Transcribed_RNA"/>
</dbReference>
<sequence length="56" mass="6406">MCPNHLKRYWTSFYSIGATPTYHVYHHSRPDPFLCDHTSISAYASPLHSTVGHVAF</sequence>